<keyword evidence="1" id="KW-0812">Transmembrane</keyword>
<feature type="transmembrane region" description="Helical" evidence="1">
    <location>
        <begin position="99"/>
        <end position="121"/>
    </location>
</feature>
<feature type="transmembrane region" description="Helical" evidence="1">
    <location>
        <begin position="220"/>
        <end position="253"/>
    </location>
</feature>
<keyword evidence="1" id="KW-1133">Transmembrane helix</keyword>
<protein>
    <submittedName>
        <fullName evidence="2">Uncharacterized protein</fullName>
    </submittedName>
</protein>
<sequence>MAIELLGILGVFFLLGYVLSKLQEATHNNYRNTIGWRGVLCTAWIGTPIHELGHIFFAKVFRHKLGEIHFFRPNKTTGELGHVEHSYDRRSLYQQIGNFFIGAAPMLFGSVVLVMLLYFLVPNAKDIFLPLATSDTSLSFSSLFAIKDILVGLFSMNHISDVSFWIFLYLSFCISAHIAPSKQDRKGMWKGFFWMVLVLIIFNIIPILIGINLTAYVSRIYASITIITALFLYTLIISTLHYLVSILVLALPYRLLRR</sequence>
<gene>
    <name evidence="2" type="ORF">COU33_04455</name>
</gene>
<dbReference type="EMBL" id="PFBZ01000190">
    <property type="protein sequence ID" value="PIT86209.1"/>
    <property type="molecule type" value="Genomic_DNA"/>
</dbReference>
<feature type="transmembrane region" description="Helical" evidence="1">
    <location>
        <begin position="162"/>
        <end position="180"/>
    </location>
</feature>
<organism evidence="2 3">
    <name type="scientific">Candidatus Magasanikbacteria bacterium CG10_big_fil_rev_8_21_14_0_10_43_6</name>
    <dbReference type="NCBI Taxonomy" id="1974650"/>
    <lineage>
        <taxon>Bacteria</taxon>
        <taxon>Candidatus Magasanikiibacteriota</taxon>
    </lineage>
</organism>
<dbReference type="Proteomes" id="UP000229362">
    <property type="component" value="Unassembled WGS sequence"/>
</dbReference>
<comment type="caution">
    <text evidence="2">The sequence shown here is derived from an EMBL/GenBank/DDBJ whole genome shotgun (WGS) entry which is preliminary data.</text>
</comment>
<reference evidence="3" key="1">
    <citation type="submission" date="2017-09" db="EMBL/GenBank/DDBJ databases">
        <title>Depth-based differentiation of microbial function through sediment-hosted aquifers and enrichment of novel symbionts in the deep terrestrial subsurface.</title>
        <authorList>
            <person name="Probst A.J."/>
            <person name="Ladd B."/>
            <person name="Jarett J.K."/>
            <person name="Geller-Mcgrath D.E."/>
            <person name="Sieber C.M.K."/>
            <person name="Emerson J.B."/>
            <person name="Anantharaman K."/>
            <person name="Thomas B.C."/>
            <person name="Malmstrom R."/>
            <person name="Stieglmeier M."/>
            <person name="Klingl A."/>
            <person name="Woyke T."/>
            <person name="Ryan C.M."/>
            <person name="Banfield J.F."/>
        </authorList>
    </citation>
    <scope>NUCLEOTIDE SEQUENCE [LARGE SCALE GENOMIC DNA]</scope>
</reference>
<name>A0A2M6W0A4_9BACT</name>
<keyword evidence="1" id="KW-0472">Membrane</keyword>
<proteinExistence type="predicted"/>
<evidence type="ECO:0000313" key="3">
    <source>
        <dbReference type="Proteomes" id="UP000229362"/>
    </source>
</evidence>
<feature type="transmembrane region" description="Helical" evidence="1">
    <location>
        <begin position="192"/>
        <end position="214"/>
    </location>
</feature>
<evidence type="ECO:0000256" key="1">
    <source>
        <dbReference type="SAM" id="Phobius"/>
    </source>
</evidence>
<dbReference type="AlphaFoldDB" id="A0A2M6W0A4"/>
<accession>A0A2M6W0A4</accession>
<evidence type="ECO:0000313" key="2">
    <source>
        <dbReference type="EMBL" id="PIT86209.1"/>
    </source>
</evidence>